<proteinExistence type="predicted"/>
<dbReference type="RefSeq" id="XP_056698410.1">
    <property type="nucleotide sequence ID" value="XM_056842432.1"/>
</dbReference>
<evidence type="ECO:0000313" key="2">
    <source>
        <dbReference type="Proteomes" id="UP000813463"/>
    </source>
</evidence>
<keyword evidence="2" id="KW-1185">Reference proteome</keyword>
<accession>A0ABM3RS25</accession>
<reference evidence="3" key="2">
    <citation type="submission" date="2025-08" db="UniProtKB">
        <authorList>
            <consortium name="RefSeq"/>
        </authorList>
    </citation>
    <scope>IDENTIFICATION</scope>
    <source>
        <tissue evidence="3">Leaf</tissue>
    </source>
</reference>
<name>A0ABM3RS25_SPIOL</name>
<dbReference type="PANTHER" id="PTHR46890:SF48">
    <property type="entry name" value="RNA-DIRECTED DNA POLYMERASE"/>
    <property type="match status" value="1"/>
</dbReference>
<dbReference type="PANTHER" id="PTHR46890">
    <property type="entry name" value="NON-LTR RETROLELEMENT REVERSE TRANSCRIPTASE-LIKE PROTEIN-RELATED"/>
    <property type="match status" value="1"/>
</dbReference>
<protein>
    <recommendedName>
        <fullName evidence="1">Reverse transcriptase domain-containing protein</fullName>
    </recommendedName>
</protein>
<dbReference type="Proteomes" id="UP000813463">
    <property type="component" value="Chromosome 4"/>
</dbReference>
<dbReference type="GeneID" id="130472027"/>
<dbReference type="InterPro" id="IPR052343">
    <property type="entry name" value="Retrotransposon-Effector_Assoc"/>
</dbReference>
<dbReference type="InterPro" id="IPR043502">
    <property type="entry name" value="DNA/RNA_pol_sf"/>
</dbReference>
<dbReference type="PROSITE" id="PS50878">
    <property type="entry name" value="RT_POL"/>
    <property type="match status" value="1"/>
</dbReference>
<reference evidence="2" key="1">
    <citation type="journal article" date="2021" name="Nat. Commun.">
        <title>Genomic analyses provide insights into spinach domestication and the genetic basis of agronomic traits.</title>
        <authorList>
            <person name="Cai X."/>
            <person name="Sun X."/>
            <person name="Xu C."/>
            <person name="Sun H."/>
            <person name="Wang X."/>
            <person name="Ge C."/>
            <person name="Zhang Z."/>
            <person name="Wang Q."/>
            <person name="Fei Z."/>
            <person name="Jiao C."/>
            <person name="Wang Q."/>
        </authorList>
    </citation>
    <scope>NUCLEOTIDE SEQUENCE [LARGE SCALE GENOMIC DNA]</scope>
    <source>
        <strain evidence="2">cv. Varoflay</strain>
    </source>
</reference>
<dbReference type="CDD" id="cd01650">
    <property type="entry name" value="RT_nLTR_like"/>
    <property type="match status" value="1"/>
</dbReference>
<organism evidence="2 3">
    <name type="scientific">Spinacia oleracea</name>
    <name type="common">Spinach</name>
    <dbReference type="NCBI Taxonomy" id="3562"/>
    <lineage>
        <taxon>Eukaryota</taxon>
        <taxon>Viridiplantae</taxon>
        <taxon>Streptophyta</taxon>
        <taxon>Embryophyta</taxon>
        <taxon>Tracheophyta</taxon>
        <taxon>Spermatophyta</taxon>
        <taxon>Magnoliopsida</taxon>
        <taxon>eudicotyledons</taxon>
        <taxon>Gunneridae</taxon>
        <taxon>Pentapetalae</taxon>
        <taxon>Caryophyllales</taxon>
        <taxon>Chenopodiaceae</taxon>
        <taxon>Chenopodioideae</taxon>
        <taxon>Anserineae</taxon>
        <taxon>Spinacia</taxon>
    </lineage>
</organism>
<dbReference type="SUPFAM" id="SSF56672">
    <property type="entry name" value="DNA/RNA polymerases"/>
    <property type="match status" value="1"/>
</dbReference>
<dbReference type="Pfam" id="PF00078">
    <property type="entry name" value="RVT_1"/>
    <property type="match status" value="1"/>
</dbReference>
<evidence type="ECO:0000313" key="3">
    <source>
        <dbReference type="RefSeq" id="XP_056698410.1"/>
    </source>
</evidence>
<gene>
    <name evidence="3" type="primary">LOC130472027</name>
</gene>
<evidence type="ECO:0000259" key="1">
    <source>
        <dbReference type="PROSITE" id="PS50878"/>
    </source>
</evidence>
<feature type="domain" description="Reverse transcriptase" evidence="1">
    <location>
        <begin position="145"/>
        <end position="401"/>
    </location>
</feature>
<sequence length="605" mass="67793">MNAPPSEEVIEEIRVVDGEIDGRKCFGHKEVGKIGSRMEIKIQHSSIKGRTTETKEYHKGCVRRRGYLEGGGGGGGGCFCHQHGGQQGYGRNEHVLTATYTEEEVKVALKQMHPTKAPGPDGMPALFYKKFWAVVGDDTIAYVLDILNNGAEIGPINQTHIVLIPKKKVCESTNDYRPISLCNVLYKLVSKVISNRLKLVLPHVISEAHSAFVPCRLITDNVLVAYEMFHYPRKKKKGVKGHMAMKLDMSKAYDRVEWEFVEGIMLKLGFDRSFVTLVMRCISSISYSILFNEGLSSLLQDAEKRKVIHGIKISRNVQPISYLFFADDSLLFTRACETKADTILDILTSYKLASGQKINLEKSEVSFSRNVSIDTQNMLQMKLNFTAWGQKGEERKLSLIIWERLCKSKDSGGVGLRDLRAFNIALLAKQCWRIINYLNSLAAMVLKGKYFPRTSFWEATVPPHASFTWRFILSARDLVKSGTKWILGNGRAIRFWSDSWVEGLPGGRIVTPPVTIEMAAMCVADMRSSDGAGWDAAQLEALLTEQEAEAVKSMNMSESGQPDILCWSHTKNGEFTVRSAYHSHITRMKGDDSTSATSANNILWR</sequence>
<dbReference type="InterPro" id="IPR000477">
    <property type="entry name" value="RT_dom"/>
</dbReference>